<dbReference type="GO" id="GO:0005198">
    <property type="term" value="F:structural molecule activity"/>
    <property type="evidence" value="ECO:0007669"/>
    <property type="project" value="InterPro"/>
</dbReference>
<feature type="compositionally biased region" description="Basic residues" evidence="1">
    <location>
        <begin position="1"/>
        <end position="21"/>
    </location>
</feature>
<dbReference type="EMBL" id="BMJT01000013">
    <property type="protein sequence ID" value="GGG32885.1"/>
    <property type="molecule type" value="Genomic_DNA"/>
</dbReference>
<feature type="compositionally biased region" description="Polar residues" evidence="1">
    <location>
        <begin position="35"/>
        <end position="44"/>
    </location>
</feature>
<comment type="caution">
    <text evidence="2">The sequence shown here is derived from an EMBL/GenBank/DDBJ whole genome shotgun (WGS) entry which is preliminary data.</text>
</comment>
<feature type="region of interest" description="Disordered" evidence="1">
    <location>
        <begin position="501"/>
        <end position="531"/>
    </location>
</feature>
<reference evidence="2" key="2">
    <citation type="submission" date="2020-09" db="EMBL/GenBank/DDBJ databases">
        <authorList>
            <person name="Sun Q."/>
            <person name="Zhou Y."/>
        </authorList>
    </citation>
    <scope>NUCLEOTIDE SEQUENCE</scope>
    <source>
        <strain evidence="2">CGMCC 1.15760</strain>
    </source>
</reference>
<keyword evidence="3" id="KW-1185">Reference proteome</keyword>
<evidence type="ECO:0008006" key="4">
    <source>
        <dbReference type="Google" id="ProtNLM"/>
    </source>
</evidence>
<dbReference type="GO" id="GO:0019068">
    <property type="term" value="P:virion assembly"/>
    <property type="evidence" value="ECO:0007669"/>
    <property type="project" value="InterPro"/>
</dbReference>
<reference evidence="2" key="1">
    <citation type="journal article" date="2014" name="Int. J. Syst. Evol. Microbiol.">
        <title>Complete genome sequence of Corynebacterium casei LMG S-19264T (=DSM 44701T), isolated from a smear-ripened cheese.</title>
        <authorList>
            <consortium name="US DOE Joint Genome Institute (JGI-PGF)"/>
            <person name="Walter F."/>
            <person name="Albersmeier A."/>
            <person name="Kalinowski J."/>
            <person name="Ruckert C."/>
        </authorList>
    </citation>
    <scope>NUCLEOTIDE SEQUENCE</scope>
    <source>
        <strain evidence="2">CGMCC 1.15760</strain>
    </source>
</reference>
<protein>
    <recommendedName>
        <fullName evidence="4">Phage portal protein</fullName>
    </recommendedName>
</protein>
<dbReference type="Proteomes" id="UP000616608">
    <property type="component" value="Unassembled WGS sequence"/>
</dbReference>
<evidence type="ECO:0000313" key="3">
    <source>
        <dbReference type="Proteomes" id="UP000616608"/>
    </source>
</evidence>
<feature type="region of interest" description="Disordered" evidence="1">
    <location>
        <begin position="1"/>
        <end position="44"/>
    </location>
</feature>
<dbReference type="RefSeq" id="WP_188615830.1">
    <property type="nucleotide sequence ID" value="NZ_BMJT01000013.1"/>
</dbReference>
<accession>A0A917GAI0</accession>
<proteinExistence type="predicted"/>
<gene>
    <name evidence="2" type="ORF">GCM10007425_29440</name>
</gene>
<dbReference type="AlphaFoldDB" id="A0A917GAI0"/>
<dbReference type="InterPro" id="IPR006429">
    <property type="entry name" value="Phage_lambda_portal"/>
</dbReference>
<name>A0A917GAI0_9BACI</name>
<sequence>MAKKKKNKKSQASKPQIKIKKKEANSINKKKISNFTTHAASKSKNATKGWNALSGSFKEDIENNTKTLRERSRDIYYGGGVGAGAIKGVVTSVIGSGLKPKFNIDSEFLNMSREEAKAWEAKTKREFALWAESTNADAERIDNFYELQELAFLSHLMSGDAFALLPQKKRVNWPYQTCVKLIEADRCVTPYEKNMLTEDKVINGVEVDSTGEVVAFYIANKFPTSGFISEEDCVRVEKYGKKSGRNNVLHIMIRERPEQRRGVPFLSLILPGLKQLERYMDAELMAAVINAFYTVFITSGQEEVSKSDLSPLHYDDDDSDYDYDDTPDVKLGNGTVNYLREGEKPIETNPGRPNTAFEGFITAICRQMGATLEVPYEVLLKHFTASYSASRAAQLEANKMYRKKRERFATDFCQPIYEEWLAEAVANGRIYAPGFFEDPLIRKAYSKAEWNGPAQGQLDPLKETKASVLKMENGLSTGEKEAMELTGTEFESNHRTLVDEHNMRVQDGLTKELTQEILDESDESEEGGEEQ</sequence>
<feature type="compositionally biased region" description="Basic and acidic residues" evidence="1">
    <location>
        <begin position="501"/>
        <end position="514"/>
    </location>
</feature>
<evidence type="ECO:0000256" key="1">
    <source>
        <dbReference type="SAM" id="MobiDB-lite"/>
    </source>
</evidence>
<evidence type="ECO:0000313" key="2">
    <source>
        <dbReference type="EMBL" id="GGG32885.1"/>
    </source>
</evidence>
<dbReference type="NCBIfam" id="TIGR01539">
    <property type="entry name" value="portal_lambda"/>
    <property type="match status" value="1"/>
</dbReference>
<dbReference type="Pfam" id="PF05136">
    <property type="entry name" value="Phage_portal_2"/>
    <property type="match status" value="1"/>
</dbReference>
<organism evidence="2 3">
    <name type="scientific">Lysinibacillus alkalisoli</name>
    <dbReference type="NCBI Taxonomy" id="1911548"/>
    <lineage>
        <taxon>Bacteria</taxon>
        <taxon>Bacillati</taxon>
        <taxon>Bacillota</taxon>
        <taxon>Bacilli</taxon>
        <taxon>Bacillales</taxon>
        <taxon>Bacillaceae</taxon>
        <taxon>Lysinibacillus</taxon>
    </lineage>
</organism>
<feature type="compositionally biased region" description="Acidic residues" evidence="1">
    <location>
        <begin position="517"/>
        <end position="531"/>
    </location>
</feature>